<evidence type="ECO:0000259" key="2">
    <source>
        <dbReference type="Pfam" id="PF12146"/>
    </source>
</evidence>
<protein>
    <submittedName>
        <fullName evidence="3">Cinnamoyl ester hydrolase</fullName>
        <ecNumber evidence="3">1.11.1.10</ecNumber>
    </submittedName>
</protein>
<dbReference type="PANTHER" id="PTHR43798">
    <property type="entry name" value="MONOACYLGLYCEROL LIPASE"/>
    <property type="match status" value="1"/>
</dbReference>
<dbReference type="PANTHER" id="PTHR43798:SF33">
    <property type="entry name" value="HYDROLASE, PUTATIVE (AFU_ORTHOLOGUE AFUA_2G14860)-RELATED"/>
    <property type="match status" value="1"/>
</dbReference>
<proteinExistence type="predicted"/>
<accession>A0A380K4G1</accession>
<feature type="domain" description="Peptidase S33 tripeptidyl aminopeptidase-like C-terminal" evidence="1">
    <location>
        <begin position="202"/>
        <end position="262"/>
    </location>
</feature>
<evidence type="ECO:0000259" key="1">
    <source>
        <dbReference type="Pfam" id="PF08386"/>
    </source>
</evidence>
<dbReference type="Proteomes" id="UP000254924">
    <property type="component" value="Unassembled WGS sequence"/>
</dbReference>
<dbReference type="InterPro" id="IPR029058">
    <property type="entry name" value="AB_hydrolase_fold"/>
</dbReference>
<dbReference type="EMBL" id="UHFN01000007">
    <property type="protein sequence ID" value="SUN59903.1"/>
    <property type="molecule type" value="Genomic_DNA"/>
</dbReference>
<gene>
    <name evidence="3" type="primary">cpo</name>
    <name evidence="3" type="ORF">NCTC12224_00624</name>
</gene>
<dbReference type="Gene3D" id="3.40.50.1820">
    <property type="entry name" value="alpha/beta hydrolase"/>
    <property type="match status" value="1"/>
</dbReference>
<organism evidence="3 4">
    <name type="scientific">Streptococcus hyointestinalis</name>
    <dbReference type="NCBI Taxonomy" id="1337"/>
    <lineage>
        <taxon>Bacteria</taxon>
        <taxon>Bacillati</taxon>
        <taxon>Bacillota</taxon>
        <taxon>Bacilli</taxon>
        <taxon>Lactobacillales</taxon>
        <taxon>Streptococcaceae</taxon>
        <taxon>Streptococcus</taxon>
    </lineage>
</organism>
<dbReference type="AlphaFoldDB" id="A0A380K4G1"/>
<dbReference type="GO" id="GO:0016691">
    <property type="term" value="F:chloride peroxidase activity"/>
    <property type="evidence" value="ECO:0007669"/>
    <property type="project" value="UniProtKB-EC"/>
</dbReference>
<keyword evidence="3" id="KW-0560">Oxidoreductase</keyword>
<keyword evidence="3" id="KW-0575">Peroxidase</keyword>
<dbReference type="InterPro" id="IPR050266">
    <property type="entry name" value="AB_hydrolase_sf"/>
</dbReference>
<dbReference type="Pfam" id="PF12146">
    <property type="entry name" value="Hydrolase_4"/>
    <property type="match status" value="1"/>
</dbReference>
<name>A0A380K4G1_9STRE</name>
<dbReference type="GO" id="GO:0016787">
    <property type="term" value="F:hydrolase activity"/>
    <property type="evidence" value="ECO:0007669"/>
    <property type="project" value="UniProtKB-KW"/>
</dbReference>
<keyword evidence="4" id="KW-1185">Reference proteome</keyword>
<dbReference type="InterPro" id="IPR022742">
    <property type="entry name" value="Hydrolase_4"/>
</dbReference>
<evidence type="ECO:0000313" key="4">
    <source>
        <dbReference type="Proteomes" id="UP000254924"/>
    </source>
</evidence>
<reference evidence="3 4" key="1">
    <citation type="submission" date="2018-06" db="EMBL/GenBank/DDBJ databases">
        <authorList>
            <consortium name="Pathogen Informatics"/>
            <person name="Doyle S."/>
        </authorList>
    </citation>
    <scope>NUCLEOTIDE SEQUENCE [LARGE SCALE GENOMIC DNA]</scope>
    <source>
        <strain evidence="3 4">NCTC12224</strain>
    </source>
</reference>
<dbReference type="SUPFAM" id="SSF53474">
    <property type="entry name" value="alpha/beta-Hydrolases"/>
    <property type="match status" value="1"/>
</dbReference>
<dbReference type="InterPro" id="IPR013595">
    <property type="entry name" value="Pept_S33_TAP-like_C"/>
</dbReference>
<keyword evidence="3" id="KW-0378">Hydrolase</keyword>
<sequence>MTNQDKSITASSNLVSEAYNVSYGDKTLSGIITAPENYKDGHFPTIVLSHGFNNTYEQFEDYAQHLASLGYVVYRFDFYGGSLQSKSGGQDMLDMSVVTELEDLTQVVSHLSKEAYIDPENISLAGASQGGVVSSLYASRNPAKVKKLLLIFPAYVLFDDVRETAESYGDSLPDVIIHRNARLGSRYLTDALAIDWKEEAGKIKAKTLIVHGTDDNVVPYRYAQEAVELIPNAELVTVQGGGHWISDDFNQVAYPAIDAFLKED</sequence>
<feature type="domain" description="Serine aminopeptidase S33" evidence="2">
    <location>
        <begin position="45"/>
        <end position="156"/>
    </location>
</feature>
<evidence type="ECO:0000313" key="3">
    <source>
        <dbReference type="EMBL" id="SUN59903.1"/>
    </source>
</evidence>
<dbReference type="GO" id="GO:0016020">
    <property type="term" value="C:membrane"/>
    <property type="evidence" value="ECO:0007669"/>
    <property type="project" value="TreeGrafter"/>
</dbReference>
<dbReference type="EC" id="1.11.1.10" evidence="3"/>
<dbReference type="Pfam" id="PF08386">
    <property type="entry name" value="Abhydrolase_4"/>
    <property type="match status" value="1"/>
</dbReference>